<comment type="caution">
    <text evidence="1">The sequence shown here is derived from an EMBL/GenBank/DDBJ whole genome shotgun (WGS) entry which is preliminary data.</text>
</comment>
<dbReference type="EMBL" id="JACXVP010000009">
    <property type="protein sequence ID" value="KAG5585260.1"/>
    <property type="molecule type" value="Genomic_DNA"/>
</dbReference>
<name>A0A9J5XDH5_SOLCO</name>
<evidence type="ECO:0000313" key="1">
    <source>
        <dbReference type="EMBL" id="KAG5585260.1"/>
    </source>
</evidence>
<protein>
    <submittedName>
        <fullName evidence="1">Uncharacterized protein</fullName>
    </submittedName>
</protein>
<dbReference type="AlphaFoldDB" id="A0A9J5XDH5"/>
<evidence type="ECO:0000313" key="2">
    <source>
        <dbReference type="Proteomes" id="UP000824120"/>
    </source>
</evidence>
<organism evidence="1 2">
    <name type="scientific">Solanum commersonii</name>
    <name type="common">Commerson's wild potato</name>
    <name type="synonym">Commerson's nightshade</name>
    <dbReference type="NCBI Taxonomy" id="4109"/>
    <lineage>
        <taxon>Eukaryota</taxon>
        <taxon>Viridiplantae</taxon>
        <taxon>Streptophyta</taxon>
        <taxon>Embryophyta</taxon>
        <taxon>Tracheophyta</taxon>
        <taxon>Spermatophyta</taxon>
        <taxon>Magnoliopsida</taxon>
        <taxon>eudicotyledons</taxon>
        <taxon>Gunneridae</taxon>
        <taxon>Pentapetalae</taxon>
        <taxon>asterids</taxon>
        <taxon>lamiids</taxon>
        <taxon>Solanales</taxon>
        <taxon>Solanaceae</taxon>
        <taxon>Solanoideae</taxon>
        <taxon>Solaneae</taxon>
        <taxon>Solanum</taxon>
    </lineage>
</organism>
<keyword evidence="2" id="KW-1185">Reference proteome</keyword>
<gene>
    <name evidence="1" type="ORF">H5410_045694</name>
</gene>
<accession>A0A9J5XDH5</accession>
<dbReference type="Proteomes" id="UP000824120">
    <property type="component" value="Chromosome 9"/>
</dbReference>
<proteinExistence type="predicted"/>
<sequence>MKIQTAVCIGITDMIPGTSEVGHCAYHRKSLGQMSFCGNSRPPSGHYARDYRRPWYSWLGMVLSLAKEASEPHHILHTLARLENGRFLKRFIFKMGSKV</sequence>
<reference evidence="1 2" key="1">
    <citation type="submission" date="2020-09" db="EMBL/GenBank/DDBJ databases">
        <title>De no assembly of potato wild relative species, Solanum commersonii.</title>
        <authorList>
            <person name="Cho K."/>
        </authorList>
    </citation>
    <scope>NUCLEOTIDE SEQUENCE [LARGE SCALE GENOMIC DNA]</scope>
    <source>
        <strain evidence="1">LZ3.2</strain>
        <tissue evidence="1">Leaf</tissue>
    </source>
</reference>